<gene>
    <name evidence="6" type="ORF">F4Y42_01710</name>
</gene>
<dbReference type="SMART" id="SM00316">
    <property type="entry name" value="S1"/>
    <property type="match status" value="4"/>
</dbReference>
<comment type="similarity">
    <text evidence="1">Belongs to the bacterial ribosomal protein bS1 family.</text>
</comment>
<comment type="caution">
    <text evidence="6">The sequence shown here is derived from an EMBL/GenBank/DDBJ whole genome shotgun (WGS) entry which is preliminary data.</text>
</comment>
<dbReference type="GO" id="GO:0003735">
    <property type="term" value="F:structural constituent of ribosome"/>
    <property type="evidence" value="ECO:0007669"/>
    <property type="project" value="TreeGrafter"/>
</dbReference>
<name>A0A6B0YPN4_9CHLR</name>
<dbReference type="SUPFAM" id="SSF50249">
    <property type="entry name" value="Nucleic acid-binding proteins"/>
    <property type="match status" value="4"/>
</dbReference>
<keyword evidence="2" id="KW-0689">Ribosomal protein</keyword>
<evidence type="ECO:0000256" key="2">
    <source>
        <dbReference type="ARBA" id="ARBA00022980"/>
    </source>
</evidence>
<dbReference type="Pfam" id="PF00575">
    <property type="entry name" value="S1"/>
    <property type="match status" value="4"/>
</dbReference>
<feature type="domain" description="S1 motif" evidence="5">
    <location>
        <begin position="231"/>
        <end position="299"/>
    </location>
</feature>
<keyword evidence="3" id="KW-0687">Ribonucleoprotein</keyword>
<dbReference type="FunFam" id="2.40.50.140:FF:000051">
    <property type="entry name" value="RNA-binding transcriptional accessory protein"/>
    <property type="match status" value="1"/>
</dbReference>
<feature type="region of interest" description="Disordered" evidence="4">
    <location>
        <begin position="386"/>
        <end position="458"/>
    </location>
</feature>
<dbReference type="GO" id="GO:0006412">
    <property type="term" value="P:translation"/>
    <property type="evidence" value="ECO:0007669"/>
    <property type="project" value="TreeGrafter"/>
</dbReference>
<feature type="domain" description="S1 motif" evidence="5">
    <location>
        <begin position="50"/>
        <end position="116"/>
    </location>
</feature>
<dbReference type="InterPro" id="IPR012340">
    <property type="entry name" value="NA-bd_OB-fold"/>
</dbReference>
<evidence type="ECO:0000256" key="1">
    <source>
        <dbReference type="ARBA" id="ARBA00006767"/>
    </source>
</evidence>
<dbReference type="InterPro" id="IPR003029">
    <property type="entry name" value="S1_domain"/>
</dbReference>
<dbReference type="GO" id="GO:1990904">
    <property type="term" value="C:ribonucleoprotein complex"/>
    <property type="evidence" value="ECO:0007669"/>
    <property type="project" value="UniProtKB-KW"/>
</dbReference>
<dbReference type="PROSITE" id="PS50126">
    <property type="entry name" value="S1"/>
    <property type="match status" value="4"/>
</dbReference>
<dbReference type="InterPro" id="IPR050437">
    <property type="entry name" value="Ribos_protein_bS1-like"/>
</dbReference>
<dbReference type="PRINTS" id="PR00681">
    <property type="entry name" value="RIBOSOMALS1"/>
</dbReference>
<dbReference type="PANTHER" id="PTHR10724:SF7">
    <property type="entry name" value="SMALL RIBOSOMAL SUBUNIT PROTEIN BS1C"/>
    <property type="match status" value="1"/>
</dbReference>
<evidence type="ECO:0000256" key="3">
    <source>
        <dbReference type="ARBA" id="ARBA00023274"/>
    </source>
</evidence>
<evidence type="ECO:0000256" key="4">
    <source>
        <dbReference type="SAM" id="MobiDB-lite"/>
    </source>
</evidence>
<dbReference type="PANTHER" id="PTHR10724">
    <property type="entry name" value="30S RIBOSOMAL PROTEIN S1"/>
    <property type="match status" value="1"/>
</dbReference>
<dbReference type="CDD" id="cd05688">
    <property type="entry name" value="S1_RPS1_repeat_ec3"/>
    <property type="match status" value="1"/>
</dbReference>
<dbReference type="GO" id="GO:0005840">
    <property type="term" value="C:ribosome"/>
    <property type="evidence" value="ECO:0007669"/>
    <property type="project" value="UniProtKB-KW"/>
</dbReference>
<organism evidence="6">
    <name type="scientific">Caldilineaceae bacterium SB0664_bin_27</name>
    <dbReference type="NCBI Taxonomy" id="2605260"/>
    <lineage>
        <taxon>Bacteria</taxon>
        <taxon>Bacillati</taxon>
        <taxon>Chloroflexota</taxon>
        <taxon>Caldilineae</taxon>
        <taxon>Caldilineales</taxon>
        <taxon>Caldilineaceae</taxon>
    </lineage>
</organism>
<feature type="compositionally biased region" description="Low complexity" evidence="4">
    <location>
        <begin position="410"/>
        <end position="432"/>
    </location>
</feature>
<dbReference type="EMBL" id="VXRG01000018">
    <property type="protein sequence ID" value="MXY92145.1"/>
    <property type="molecule type" value="Genomic_DNA"/>
</dbReference>
<dbReference type="AlphaFoldDB" id="A0A6B0YPN4"/>
<reference evidence="6" key="1">
    <citation type="submission" date="2019-09" db="EMBL/GenBank/DDBJ databases">
        <title>Characterisation of the sponge microbiome using genome-centric metagenomics.</title>
        <authorList>
            <person name="Engelberts J.P."/>
            <person name="Robbins S.J."/>
            <person name="De Goeij J.M."/>
            <person name="Aranda M."/>
            <person name="Bell S.C."/>
            <person name="Webster N.S."/>
        </authorList>
    </citation>
    <scope>NUCLEOTIDE SEQUENCE</scope>
    <source>
        <strain evidence="6">SB0664_bin_27</strain>
    </source>
</reference>
<dbReference type="Gene3D" id="2.40.50.140">
    <property type="entry name" value="Nucleic acid-binding proteins"/>
    <property type="match status" value="4"/>
</dbReference>
<accession>A0A6B0YPN4</accession>
<dbReference type="GO" id="GO:0005737">
    <property type="term" value="C:cytoplasm"/>
    <property type="evidence" value="ECO:0007669"/>
    <property type="project" value="UniProtKB-ARBA"/>
</dbReference>
<feature type="domain" description="S1 motif" evidence="5">
    <location>
        <begin position="134"/>
        <end position="210"/>
    </location>
</feature>
<proteinExistence type="inferred from homology"/>
<feature type="domain" description="S1 motif" evidence="5">
    <location>
        <begin position="316"/>
        <end position="386"/>
    </location>
</feature>
<evidence type="ECO:0000313" key="6">
    <source>
        <dbReference type="EMBL" id="MXY92145.1"/>
    </source>
</evidence>
<dbReference type="InterPro" id="IPR035104">
    <property type="entry name" value="Ribosomal_protein_S1-like"/>
</dbReference>
<feature type="compositionally biased region" description="Acidic residues" evidence="4">
    <location>
        <begin position="433"/>
        <end position="442"/>
    </location>
</feature>
<sequence>MSHQQTAAILEAVPDFLTEEIDAGPPQDDHPMALLLEEFDDSYVNQPQQGDIRHGVVVDKRAGELLIDIGYKSEGIVTGREVDRLEGDFKEMTIGDEVPVYVMREDRDGNLLLSISRARAESDWKHAEELLESQDMFTGSVSGFNRGGVIVKIGQVRGFVPASQLSSESQSRQLTEGEPDNRWMKLMDAELRMKVIDLDRRRNRLILSERVAIREWRREQKERLLESLEESTVCDGVVSSLADFGAFVNLGGADGLIHLSELSWGRISHPKEVVSIGEKIQVMVLNVDRERKRIGLSLRRLLPEPWETVPDRYEVGQIVRGVVTKLVHFGAFARLEGDTIEGLIHISELTERRITHPSEVVTEDQGLELRIIRIDTDKRRMGLSLKQVSPEEESVEFDWEPVPLEENEANADNSAADNSAAENSAAENSVEAAAEDQAEADSEQAGPAEAPEAARVVA</sequence>
<dbReference type="CDD" id="cd04465">
    <property type="entry name" value="S1_RPS1_repeat_ec2_hs2"/>
    <property type="match status" value="1"/>
</dbReference>
<feature type="compositionally biased region" description="Low complexity" evidence="4">
    <location>
        <begin position="443"/>
        <end position="458"/>
    </location>
</feature>
<evidence type="ECO:0000259" key="5">
    <source>
        <dbReference type="PROSITE" id="PS50126"/>
    </source>
</evidence>
<feature type="compositionally biased region" description="Acidic residues" evidence="4">
    <location>
        <begin position="390"/>
        <end position="409"/>
    </location>
</feature>
<dbReference type="GO" id="GO:0003729">
    <property type="term" value="F:mRNA binding"/>
    <property type="evidence" value="ECO:0007669"/>
    <property type="project" value="TreeGrafter"/>
</dbReference>
<protein>
    <submittedName>
        <fullName evidence="6">S1 RNA-binding domain-containing protein</fullName>
    </submittedName>
</protein>